<feature type="transmembrane region" description="Helical" evidence="7">
    <location>
        <begin position="538"/>
        <end position="560"/>
    </location>
</feature>
<evidence type="ECO:0000256" key="4">
    <source>
        <dbReference type="ARBA" id="ARBA00022989"/>
    </source>
</evidence>
<dbReference type="PROSITE" id="PS50850">
    <property type="entry name" value="MFS"/>
    <property type="match status" value="1"/>
</dbReference>
<dbReference type="InterPro" id="IPR020846">
    <property type="entry name" value="MFS_dom"/>
</dbReference>
<dbReference type="InterPro" id="IPR010573">
    <property type="entry name" value="MFS_Str1/Tri12-like"/>
</dbReference>
<dbReference type="PANTHER" id="PTHR23501">
    <property type="entry name" value="MAJOR FACILITATOR SUPERFAMILY"/>
    <property type="match status" value="1"/>
</dbReference>
<dbReference type="AlphaFoldDB" id="A0A8H4FEU1"/>
<keyword evidence="10" id="KW-1185">Reference proteome</keyword>
<dbReference type="Gene3D" id="1.20.1250.20">
    <property type="entry name" value="MFS general substrate transporter like domains"/>
    <property type="match status" value="1"/>
</dbReference>
<dbReference type="GeneID" id="69008176"/>
<organism evidence="9 10">
    <name type="scientific">Colletotrichum gloeosporioides</name>
    <name type="common">Anthracnose fungus</name>
    <name type="synonym">Glomerella cingulata</name>
    <dbReference type="NCBI Taxonomy" id="474922"/>
    <lineage>
        <taxon>Eukaryota</taxon>
        <taxon>Fungi</taxon>
        <taxon>Dikarya</taxon>
        <taxon>Ascomycota</taxon>
        <taxon>Pezizomycotina</taxon>
        <taxon>Sordariomycetes</taxon>
        <taxon>Hypocreomycetidae</taxon>
        <taxon>Glomerellales</taxon>
        <taxon>Glomerellaceae</taxon>
        <taxon>Colletotrichum</taxon>
        <taxon>Colletotrichum gloeosporioides species complex</taxon>
    </lineage>
</organism>
<comment type="caution">
    <text evidence="9">The sequence shown here is derived from an EMBL/GenBank/DDBJ whole genome shotgun (WGS) entry which is preliminary data.</text>
</comment>
<feature type="transmembrane region" description="Helical" evidence="7">
    <location>
        <begin position="118"/>
        <end position="136"/>
    </location>
</feature>
<protein>
    <submittedName>
        <fullName evidence="9">MFS-type transporter</fullName>
    </submittedName>
</protein>
<feature type="transmembrane region" description="Helical" evidence="7">
    <location>
        <begin position="249"/>
        <end position="269"/>
    </location>
</feature>
<dbReference type="Pfam" id="PF06609">
    <property type="entry name" value="TRI12"/>
    <property type="match status" value="1"/>
</dbReference>
<feature type="compositionally biased region" description="Basic and acidic residues" evidence="6">
    <location>
        <begin position="1"/>
        <end position="21"/>
    </location>
</feature>
<feature type="transmembrane region" description="Helical" evidence="7">
    <location>
        <begin position="418"/>
        <end position="443"/>
    </location>
</feature>
<evidence type="ECO:0000259" key="8">
    <source>
        <dbReference type="PROSITE" id="PS50850"/>
    </source>
</evidence>
<comment type="subcellular location">
    <subcellularLocation>
        <location evidence="1">Membrane</location>
        <topology evidence="1">Multi-pass membrane protein</topology>
    </subcellularLocation>
</comment>
<dbReference type="InterPro" id="IPR053791">
    <property type="entry name" value="MFS_Tri12-like"/>
</dbReference>
<feature type="transmembrane region" description="Helical" evidence="7">
    <location>
        <begin position="275"/>
        <end position="300"/>
    </location>
</feature>
<evidence type="ECO:0000256" key="2">
    <source>
        <dbReference type="ARBA" id="ARBA00022448"/>
    </source>
</evidence>
<dbReference type="GO" id="GO:0022857">
    <property type="term" value="F:transmembrane transporter activity"/>
    <property type="evidence" value="ECO:0007669"/>
    <property type="project" value="InterPro"/>
</dbReference>
<accession>A0A8H4FEU1</accession>
<proteinExistence type="predicted"/>
<feature type="transmembrane region" description="Helical" evidence="7">
    <location>
        <begin position="142"/>
        <end position="163"/>
    </location>
</feature>
<keyword evidence="5 7" id="KW-0472">Membrane</keyword>
<evidence type="ECO:0000313" key="10">
    <source>
        <dbReference type="Proteomes" id="UP000613401"/>
    </source>
</evidence>
<feature type="transmembrane region" description="Helical" evidence="7">
    <location>
        <begin position="455"/>
        <end position="474"/>
    </location>
</feature>
<feature type="transmembrane region" description="Helical" evidence="7">
    <location>
        <begin position="88"/>
        <end position="106"/>
    </location>
</feature>
<feature type="transmembrane region" description="Helical" evidence="7">
    <location>
        <begin position="321"/>
        <end position="342"/>
    </location>
</feature>
<gene>
    <name evidence="9" type="ORF">GCG54_00001005</name>
</gene>
<evidence type="ECO:0000313" key="9">
    <source>
        <dbReference type="EMBL" id="KAF3799758.1"/>
    </source>
</evidence>
<dbReference type="RefSeq" id="XP_045258918.1">
    <property type="nucleotide sequence ID" value="XM_045401134.1"/>
</dbReference>
<feature type="transmembrane region" description="Helical" evidence="7">
    <location>
        <begin position="175"/>
        <end position="198"/>
    </location>
</feature>
<dbReference type="PANTHER" id="PTHR23501:SF109">
    <property type="entry name" value="MAJOR FACILITATOR SUPERFAMILY (MFS) PROFILE DOMAIN-CONTAINING PROTEIN-RELATED"/>
    <property type="match status" value="1"/>
</dbReference>
<dbReference type="EMBL" id="WVTB01000083">
    <property type="protein sequence ID" value="KAF3799758.1"/>
    <property type="molecule type" value="Genomic_DNA"/>
</dbReference>
<keyword evidence="4 7" id="KW-1133">Transmembrane helix</keyword>
<feature type="region of interest" description="Disordered" evidence="6">
    <location>
        <begin position="1"/>
        <end position="30"/>
    </location>
</feature>
<feature type="transmembrane region" description="Helical" evidence="7">
    <location>
        <begin position="362"/>
        <end position="381"/>
    </location>
</feature>
<keyword evidence="3 7" id="KW-0812">Transmembrane</keyword>
<dbReference type="CDD" id="cd06179">
    <property type="entry name" value="MFS_TRI12_like"/>
    <property type="match status" value="1"/>
</dbReference>
<feature type="transmembrane region" description="Helical" evidence="7">
    <location>
        <begin position="210"/>
        <end position="228"/>
    </location>
</feature>
<keyword evidence="2" id="KW-0813">Transport</keyword>
<evidence type="ECO:0000256" key="1">
    <source>
        <dbReference type="ARBA" id="ARBA00004141"/>
    </source>
</evidence>
<dbReference type="InterPro" id="IPR036259">
    <property type="entry name" value="MFS_trans_sf"/>
</dbReference>
<dbReference type="Proteomes" id="UP000613401">
    <property type="component" value="Unassembled WGS sequence"/>
</dbReference>
<dbReference type="GO" id="GO:0005886">
    <property type="term" value="C:plasma membrane"/>
    <property type="evidence" value="ECO:0007669"/>
    <property type="project" value="TreeGrafter"/>
</dbReference>
<evidence type="ECO:0000256" key="6">
    <source>
        <dbReference type="SAM" id="MobiDB-lite"/>
    </source>
</evidence>
<dbReference type="SUPFAM" id="SSF103473">
    <property type="entry name" value="MFS general substrate transporter"/>
    <property type="match status" value="1"/>
</dbReference>
<feature type="domain" description="Major facilitator superfamily (MFS) profile" evidence="8">
    <location>
        <begin position="53"/>
        <end position="565"/>
    </location>
</feature>
<evidence type="ECO:0000256" key="5">
    <source>
        <dbReference type="ARBA" id="ARBA00023136"/>
    </source>
</evidence>
<reference evidence="9" key="2">
    <citation type="submission" date="2020-03" db="EMBL/GenBank/DDBJ databases">
        <authorList>
            <person name="Fu F.-F."/>
            <person name="Chen J."/>
        </authorList>
    </citation>
    <scope>NUCLEOTIDE SEQUENCE</scope>
    <source>
        <strain evidence="9">Lc1</strain>
    </source>
</reference>
<name>A0A8H4FEU1_COLGL</name>
<feature type="transmembrane region" description="Helical" evidence="7">
    <location>
        <begin position="56"/>
        <end position="76"/>
    </location>
</feature>
<sequence length="593" mass="62765">MDHPETKKPHDEEAVHVHEHGPSSLDSDSTHLDEIDQDCLPDGYFRSKFFLGSMTAIGLGLLAGVCGFAYAAPILTVINADIGPDPNIVWAALVYTLTSAVCLTIIGRVTDIFGRRPVFIAGAALGVIGSIVAATATSVNMFIGGTTIIGIAASTQLSFYYVVGELVPMKYRLAANAVCYVFCIPGSGFAPVIAQAFVQYHPHVGWRGCYYILIAINAASLACWVLFYHPPTFKMKHGAHARIWSYVRAFDYPGALLYTGGLLVLMLGLNWGGVVYPWSSASVIATIVVGVAALAAFVAWESIAALREPFVPMRYFRNLGWVASAILSGLAASVYFAFALVWPQMVAVLYADPVNRPFFGPLLSSFVALFTLVGQIVGGFSGKYIGRLKWQCVITAFLGGVCFASVATCGPDTPTRATVLVCFGVLLVGWVEGLSISITTLAAPDQLNLGGASGMAGSIRFLISAVGSSVYNVILSNRLAETVPARVPAAVVGAGLPEASVADFIAGFATGEFGGVKGLTDVILAVGKRAYQEASADAFRTVFFANIGFSVVAVACALCLPDVDKYLTSKVAATLHQGRDEKKMAGEREAWES</sequence>
<evidence type="ECO:0000256" key="3">
    <source>
        <dbReference type="ARBA" id="ARBA00022692"/>
    </source>
</evidence>
<reference evidence="9" key="1">
    <citation type="journal article" date="2020" name="Phytopathology">
        <title>Genome sequence and comparative analysis of Colletotrichum gloeosporioides isolated from Liriodendron leaves.</title>
        <authorList>
            <person name="Fu F.F."/>
            <person name="Hao Z."/>
            <person name="Wang P."/>
            <person name="Lu Y."/>
            <person name="Xue L.J."/>
            <person name="Wei G."/>
            <person name="Tian Y."/>
            <person name="Baishi H."/>
            <person name="Xu H."/>
            <person name="Shi J."/>
            <person name="Cheng T."/>
            <person name="Wang G."/>
            <person name="Yi Y."/>
            <person name="Chen J."/>
        </authorList>
    </citation>
    <scope>NUCLEOTIDE SEQUENCE</scope>
    <source>
        <strain evidence="9">Lc1</strain>
    </source>
</reference>
<evidence type="ECO:0000256" key="7">
    <source>
        <dbReference type="SAM" id="Phobius"/>
    </source>
</evidence>